<dbReference type="PANTHER" id="PTHR43441">
    <property type="entry name" value="RIBOSOMAL-PROTEIN-SERINE ACETYLTRANSFERASE"/>
    <property type="match status" value="1"/>
</dbReference>
<dbReference type="AlphaFoldDB" id="A0A1H0N1X9"/>
<dbReference type="Gene3D" id="3.40.630.30">
    <property type="match status" value="1"/>
</dbReference>
<feature type="domain" description="N-acetyltransferase" evidence="1">
    <location>
        <begin position="42"/>
        <end position="156"/>
    </location>
</feature>
<keyword evidence="3" id="KW-1185">Reference proteome</keyword>
<organism evidence="2 3">
    <name type="scientific">Actinacidiphila guanduensis</name>
    <dbReference type="NCBI Taxonomy" id="310781"/>
    <lineage>
        <taxon>Bacteria</taxon>
        <taxon>Bacillati</taxon>
        <taxon>Actinomycetota</taxon>
        <taxon>Actinomycetes</taxon>
        <taxon>Kitasatosporales</taxon>
        <taxon>Streptomycetaceae</taxon>
        <taxon>Actinacidiphila</taxon>
    </lineage>
</organism>
<dbReference type="Proteomes" id="UP000199341">
    <property type="component" value="Unassembled WGS sequence"/>
</dbReference>
<reference evidence="2 3" key="1">
    <citation type="submission" date="2016-10" db="EMBL/GenBank/DDBJ databases">
        <authorList>
            <person name="de Groot N.N."/>
        </authorList>
    </citation>
    <scope>NUCLEOTIDE SEQUENCE [LARGE SCALE GENOMIC DNA]</scope>
    <source>
        <strain evidence="2 3">CGMCC 4.2022</strain>
    </source>
</reference>
<gene>
    <name evidence="2" type="ORF">SAMN05216259_113187</name>
</gene>
<dbReference type="STRING" id="310781.SAMN05216259_113187"/>
<dbReference type="RefSeq" id="WP_093787149.1">
    <property type="nucleotide sequence ID" value="NZ_FNIE01000013.1"/>
</dbReference>
<dbReference type="OrthoDB" id="4543915at2"/>
<protein>
    <submittedName>
        <fullName evidence="2">Protein N-acetyltransferase, RimJ/RimL family</fullName>
    </submittedName>
</protein>
<accession>A0A1H0N1X9</accession>
<sequence>MTLHATLDAGRLVLTQGRLTLREQLPAESALLADGKPGGLTWIDGVPGDGTMSAASMTVAAAAAGVYRPGWGLFAIQRTQDLTALGGVGFHGPPDRGAVEIGYDLCVSARGGGWATDAARAVCQWALSQPEVVVVLATTEPGNAPSQAVLERVGFERVANRGDLWSYELTTMPV</sequence>
<dbReference type="Pfam" id="PF13302">
    <property type="entry name" value="Acetyltransf_3"/>
    <property type="match status" value="1"/>
</dbReference>
<name>A0A1H0N1X9_9ACTN</name>
<evidence type="ECO:0000259" key="1">
    <source>
        <dbReference type="Pfam" id="PF13302"/>
    </source>
</evidence>
<keyword evidence="2" id="KW-0808">Transferase</keyword>
<dbReference type="InterPro" id="IPR051908">
    <property type="entry name" value="Ribosomal_N-acetyltransferase"/>
</dbReference>
<dbReference type="SUPFAM" id="SSF55729">
    <property type="entry name" value="Acyl-CoA N-acyltransferases (Nat)"/>
    <property type="match status" value="1"/>
</dbReference>
<proteinExistence type="predicted"/>
<dbReference type="GO" id="GO:0005737">
    <property type="term" value="C:cytoplasm"/>
    <property type="evidence" value="ECO:0007669"/>
    <property type="project" value="TreeGrafter"/>
</dbReference>
<evidence type="ECO:0000313" key="3">
    <source>
        <dbReference type="Proteomes" id="UP000199341"/>
    </source>
</evidence>
<dbReference type="GO" id="GO:0008999">
    <property type="term" value="F:protein-N-terminal-alanine acetyltransferase activity"/>
    <property type="evidence" value="ECO:0007669"/>
    <property type="project" value="TreeGrafter"/>
</dbReference>
<dbReference type="PANTHER" id="PTHR43441:SF6">
    <property type="entry name" value="N-ACETYLTRANSFERASE DOMAIN-CONTAINING PROTEIN"/>
    <property type="match status" value="1"/>
</dbReference>
<evidence type="ECO:0000313" key="2">
    <source>
        <dbReference type="EMBL" id="SDO86631.1"/>
    </source>
</evidence>
<dbReference type="InterPro" id="IPR016181">
    <property type="entry name" value="Acyl_CoA_acyltransferase"/>
</dbReference>
<dbReference type="EMBL" id="FNIE01000013">
    <property type="protein sequence ID" value="SDO86631.1"/>
    <property type="molecule type" value="Genomic_DNA"/>
</dbReference>
<dbReference type="GO" id="GO:1990189">
    <property type="term" value="F:protein N-terminal-serine acetyltransferase activity"/>
    <property type="evidence" value="ECO:0007669"/>
    <property type="project" value="TreeGrafter"/>
</dbReference>
<dbReference type="InterPro" id="IPR000182">
    <property type="entry name" value="GNAT_dom"/>
</dbReference>